<dbReference type="PRINTS" id="PR00344">
    <property type="entry name" value="BCTRLSENSOR"/>
</dbReference>
<dbReference type="Pfam" id="PF00512">
    <property type="entry name" value="HisKA"/>
    <property type="match status" value="1"/>
</dbReference>
<name>A0ABQ2GVQ1_9PSED</name>
<dbReference type="InterPro" id="IPR003594">
    <property type="entry name" value="HATPase_dom"/>
</dbReference>
<keyword evidence="6" id="KW-0808">Transferase</keyword>
<keyword evidence="16" id="KW-1185">Reference proteome</keyword>
<sequence>MAELSVQAEHSMISAPLIAKSAMRLPRFSRLFTISLVIIAGAVLVAYAAVRQAERYALREAGALSEEQLHLYARNLQTLIDRYRSLPAVLALDPAMSESLSGPLSAEAQQQLNLKLEQLNRAAGSSTLELLDHTGLAVAASNWRLPTSYVGHNYGFRPYFLQTRTQGAGRFYAIGVTTGIPGYFLSQAVTANDGSFLGAIVVKLEFPELEHSWSQQPDTILVSDARGIVFIANQPGWRYRILESLTPEDHAELEETRQYNRQSLFPLRYQSVRTLAQNQRLTRINGPHGPQDFLWTSLPLTDEGWTLHLLRDRSRLPNSAQTAGLAAVGAWLALVFAMLFLQQRRRLARERQRSRDELERLVEARTADLRTAQDGLIQAAKLAALGQMSAALAHELNQPLTAQRMQLASVRLLLDQQRHDEARQSLGRIDELLSRMAALTGHLKTYARKTPAGLREPLDLACVVDKSFELLAPRVQNEKVEVSLRMSRPAKVRGDAIRLEQVLVNLLRNALDAMADTSTRQLDIALAPERGRWLLTVTDSGSGIAEDHLSQVFDPFFTTKPVGEGLGLGLAVSYAIVHELGGELTVENIAQGARFTLALPMVIEEDPT</sequence>
<keyword evidence="13" id="KW-0472">Membrane</keyword>
<evidence type="ECO:0000256" key="12">
    <source>
        <dbReference type="ARBA" id="ARBA00023012"/>
    </source>
</evidence>
<dbReference type="EMBL" id="BMNW01000005">
    <property type="protein sequence ID" value="GGM14151.1"/>
    <property type="molecule type" value="Genomic_DNA"/>
</dbReference>
<dbReference type="PIRSF" id="PIRSF036431">
    <property type="entry name" value="STHK_DctB"/>
    <property type="match status" value="1"/>
</dbReference>
<keyword evidence="11 13" id="KW-1133">Transmembrane helix</keyword>
<keyword evidence="7 13" id="KW-0812">Transmembrane</keyword>
<keyword evidence="4" id="KW-1003">Cell membrane</keyword>
<evidence type="ECO:0000256" key="10">
    <source>
        <dbReference type="ARBA" id="ARBA00022840"/>
    </source>
</evidence>
<gene>
    <name evidence="15" type="primary">mifS</name>
    <name evidence="15" type="ORF">GCM10009425_26520</name>
</gene>
<dbReference type="SMART" id="SM00387">
    <property type="entry name" value="HATPase_c"/>
    <property type="match status" value="1"/>
</dbReference>
<proteinExistence type="predicted"/>
<evidence type="ECO:0000256" key="3">
    <source>
        <dbReference type="ARBA" id="ARBA00012438"/>
    </source>
</evidence>
<keyword evidence="10" id="KW-0067">ATP-binding</keyword>
<dbReference type="Gene3D" id="3.30.565.10">
    <property type="entry name" value="Histidine kinase-like ATPase, C-terminal domain"/>
    <property type="match status" value="1"/>
</dbReference>
<dbReference type="SUPFAM" id="SSF103190">
    <property type="entry name" value="Sensory domain-like"/>
    <property type="match status" value="1"/>
</dbReference>
<dbReference type="Gene3D" id="1.10.287.130">
    <property type="match status" value="1"/>
</dbReference>
<evidence type="ECO:0000256" key="8">
    <source>
        <dbReference type="ARBA" id="ARBA00022741"/>
    </source>
</evidence>
<feature type="transmembrane region" description="Helical" evidence="13">
    <location>
        <begin position="323"/>
        <end position="341"/>
    </location>
</feature>
<evidence type="ECO:0000259" key="14">
    <source>
        <dbReference type="PROSITE" id="PS50109"/>
    </source>
</evidence>
<dbReference type="InterPro" id="IPR036890">
    <property type="entry name" value="HATPase_C_sf"/>
</dbReference>
<dbReference type="SMART" id="SM00388">
    <property type="entry name" value="HisKA"/>
    <property type="match status" value="1"/>
</dbReference>
<evidence type="ECO:0000256" key="13">
    <source>
        <dbReference type="SAM" id="Phobius"/>
    </source>
</evidence>
<dbReference type="InterPro" id="IPR036097">
    <property type="entry name" value="HisK_dim/P_sf"/>
</dbReference>
<evidence type="ECO:0000256" key="1">
    <source>
        <dbReference type="ARBA" id="ARBA00000085"/>
    </source>
</evidence>
<feature type="transmembrane region" description="Helical" evidence="13">
    <location>
        <begin position="31"/>
        <end position="50"/>
    </location>
</feature>
<dbReference type="Pfam" id="PF02518">
    <property type="entry name" value="HATPase_c"/>
    <property type="match status" value="1"/>
</dbReference>
<organism evidence="15 16">
    <name type="scientific">Pseudomonas asuensis</name>
    <dbReference type="NCBI Taxonomy" id="1825787"/>
    <lineage>
        <taxon>Bacteria</taxon>
        <taxon>Pseudomonadati</taxon>
        <taxon>Pseudomonadota</taxon>
        <taxon>Gammaproteobacteria</taxon>
        <taxon>Pseudomonadales</taxon>
        <taxon>Pseudomonadaceae</taxon>
        <taxon>Pseudomonas</taxon>
    </lineage>
</organism>
<reference evidence="16" key="1">
    <citation type="journal article" date="2019" name="Int. J. Syst. Evol. Microbiol.">
        <title>The Global Catalogue of Microorganisms (GCM) 10K type strain sequencing project: providing services to taxonomists for standard genome sequencing and annotation.</title>
        <authorList>
            <consortium name="The Broad Institute Genomics Platform"/>
            <consortium name="The Broad Institute Genome Sequencing Center for Infectious Disease"/>
            <person name="Wu L."/>
            <person name="Ma J."/>
        </authorList>
    </citation>
    <scope>NUCLEOTIDE SEQUENCE [LARGE SCALE GENOMIC DNA]</scope>
    <source>
        <strain evidence="16">JCM 13501</strain>
    </source>
</reference>
<evidence type="ECO:0000256" key="11">
    <source>
        <dbReference type="ARBA" id="ARBA00022989"/>
    </source>
</evidence>
<comment type="catalytic activity">
    <reaction evidence="1">
        <text>ATP + protein L-histidine = ADP + protein N-phospho-L-histidine.</text>
        <dbReference type="EC" id="2.7.13.3"/>
    </reaction>
</comment>
<dbReference type="InterPro" id="IPR017055">
    <property type="entry name" value="Sig_transdc_His_kinase_DctB"/>
</dbReference>
<dbReference type="InterPro" id="IPR004358">
    <property type="entry name" value="Sig_transdc_His_kin-like_C"/>
</dbReference>
<dbReference type="PANTHER" id="PTHR43065">
    <property type="entry name" value="SENSOR HISTIDINE KINASE"/>
    <property type="match status" value="1"/>
</dbReference>
<dbReference type="PANTHER" id="PTHR43065:SF46">
    <property type="entry name" value="C4-DICARBOXYLATE TRANSPORT SENSOR PROTEIN DCTB"/>
    <property type="match status" value="1"/>
</dbReference>
<dbReference type="Gene3D" id="6.10.250.3020">
    <property type="match status" value="1"/>
</dbReference>
<evidence type="ECO:0000256" key="9">
    <source>
        <dbReference type="ARBA" id="ARBA00022777"/>
    </source>
</evidence>
<evidence type="ECO:0000256" key="7">
    <source>
        <dbReference type="ARBA" id="ARBA00022692"/>
    </source>
</evidence>
<dbReference type="SUPFAM" id="SSF55874">
    <property type="entry name" value="ATPase domain of HSP90 chaperone/DNA topoisomerase II/histidine kinase"/>
    <property type="match status" value="1"/>
</dbReference>
<dbReference type="SUPFAM" id="SSF47384">
    <property type="entry name" value="Homodimeric domain of signal transducing histidine kinase"/>
    <property type="match status" value="1"/>
</dbReference>
<protein>
    <recommendedName>
        <fullName evidence="3">histidine kinase</fullName>
        <ecNumber evidence="3">2.7.13.3</ecNumber>
    </recommendedName>
</protein>
<evidence type="ECO:0000313" key="15">
    <source>
        <dbReference type="EMBL" id="GGM14151.1"/>
    </source>
</evidence>
<keyword evidence="8" id="KW-0547">Nucleotide-binding</keyword>
<dbReference type="InterPro" id="IPR029151">
    <property type="entry name" value="Sensor-like_sf"/>
</dbReference>
<evidence type="ECO:0000256" key="2">
    <source>
        <dbReference type="ARBA" id="ARBA00004651"/>
    </source>
</evidence>
<comment type="caution">
    <text evidence="15">The sequence shown here is derived from an EMBL/GenBank/DDBJ whole genome shotgun (WGS) entry which is preliminary data.</text>
</comment>
<accession>A0ABQ2GVQ1</accession>
<dbReference type="EC" id="2.7.13.3" evidence="3"/>
<dbReference type="InterPro" id="IPR005467">
    <property type="entry name" value="His_kinase_dom"/>
</dbReference>
<keyword evidence="9 15" id="KW-0418">Kinase</keyword>
<dbReference type="InterPro" id="IPR003661">
    <property type="entry name" value="HisK_dim/P_dom"/>
</dbReference>
<evidence type="ECO:0000313" key="16">
    <source>
        <dbReference type="Proteomes" id="UP000616499"/>
    </source>
</evidence>
<keyword evidence="5" id="KW-0597">Phosphoprotein</keyword>
<dbReference type="Proteomes" id="UP000616499">
    <property type="component" value="Unassembled WGS sequence"/>
</dbReference>
<feature type="domain" description="Histidine kinase" evidence="14">
    <location>
        <begin position="391"/>
        <end position="603"/>
    </location>
</feature>
<dbReference type="GO" id="GO:0016301">
    <property type="term" value="F:kinase activity"/>
    <property type="evidence" value="ECO:0007669"/>
    <property type="project" value="UniProtKB-KW"/>
</dbReference>
<dbReference type="CDD" id="cd00082">
    <property type="entry name" value="HisKA"/>
    <property type="match status" value="1"/>
</dbReference>
<keyword evidence="12" id="KW-0902">Two-component regulatory system</keyword>
<dbReference type="Gene3D" id="3.30.450.20">
    <property type="entry name" value="PAS domain"/>
    <property type="match status" value="2"/>
</dbReference>
<comment type="subcellular location">
    <subcellularLocation>
        <location evidence="2">Cell membrane</location>
        <topology evidence="2">Multi-pass membrane protein</topology>
    </subcellularLocation>
</comment>
<evidence type="ECO:0000256" key="6">
    <source>
        <dbReference type="ARBA" id="ARBA00022679"/>
    </source>
</evidence>
<dbReference type="CDD" id="cd12914">
    <property type="entry name" value="PDC1_DGC_like"/>
    <property type="match status" value="1"/>
</dbReference>
<dbReference type="PROSITE" id="PS50109">
    <property type="entry name" value="HIS_KIN"/>
    <property type="match status" value="1"/>
</dbReference>
<evidence type="ECO:0000256" key="5">
    <source>
        <dbReference type="ARBA" id="ARBA00022553"/>
    </source>
</evidence>
<evidence type="ECO:0000256" key="4">
    <source>
        <dbReference type="ARBA" id="ARBA00022475"/>
    </source>
</evidence>